<evidence type="ECO:0000259" key="2">
    <source>
        <dbReference type="Pfam" id="PF06985"/>
    </source>
</evidence>
<evidence type="ECO:0000313" key="3">
    <source>
        <dbReference type="EMBL" id="KAK4185212.1"/>
    </source>
</evidence>
<dbReference type="PANTHER" id="PTHR33112">
    <property type="entry name" value="DOMAIN PROTEIN, PUTATIVE-RELATED"/>
    <property type="match status" value="1"/>
</dbReference>
<dbReference type="EMBL" id="MU864457">
    <property type="protein sequence ID" value="KAK4185212.1"/>
    <property type="molecule type" value="Genomic_DNA"/>
</dbReference>
<dbReference type="Pfam" id="PF06985">
    <property type="entry name" value="HET"/>
    <property type="match status" value="1"/>
</dbReference>
<accession>A0AAN7AGN2</accession>
<reference evidence="3" key="1">
    <citation type="journal article" date="2023" name="Mol. Phylogenet. Evol.">
        <title>Genome-scale phylogeny and comparative genomics of the fungal order Sordariales.</title>
        <authorList>
            <person name="Hensen N."/>
            <person name="Bonometti L."/>
            <person name="Westerberg I."/>
            <person name="Brannstrom I.O."/>
            <person name="Guillou S."/>
            <person name="Cros-Aarteil S."/>
            <person name="Calhoun S."/>
            <person name="Haridas S."/>
            <person name="Kuo A."/>
            <person name="Mondo S."/>
            <person name="Pangilinan J."/>
            <person name="Riley R."/>
            <person name="LaButti K."/>
            <person name="Andreopoulos B."/>
            <person name="Lipzen A."/>
            <person name="Chen C."/>
            <person name="Yan M."/>
            <person name="Daum C."/>
            <person name="Ng V."/>
            <person name="Clum A."/>
            <person name="Steindorff A."/>
            <person name="Ohm R.A."/>
            <person name="Martin F."/>
            <person name="Silar P."/>
            <person name="Natvig D.O."/>
            <person name="Lalanne C."/>
            <person name="Gautier V."/>
            <person name="Ament-Velasquez S.L."/>
            <person name="Kruys A."/>
            <person name="Hutchinson M.I."/>
            <person name="Powell A.J."/>
            <person name="Barry K."/>
            <person name="Miller A.N."/>
            <person name="Grigoriev I.V."/>
            <person name="Debuchy R."/>
            <person name="Gladieux P."/>
            <person name="Hiltunen Thoren M."/>
            <person name="Johannesson H."/>
        </authorList>
    </citation>
    <scope>NUCLEOTIDE SEQUENCE</scope>
    <source>
        <strain evidence="3">PSN309</strain>
    </source>
</reference>
<comment type="caution">
    <text evidence="3">The sequence shown here is derived from an EMBL/GenBank/DDBJ whole genome shotgun (WGS) entry which is preliminary data.</text>
</comment>
<evidence type="ECO:0000313" key="4">
    <source>
        <dbReference type="Proteomes" id="UP001302126"/>
    </source>
</evidence>
<feature type="domain" description="Heterokaryon incompatibility" evidence="2">
    <location>
        <begin position="296"/>
        <end position="439"/>
    </location>
</feature>
<reference evidence="3" key="2">
    <citation type="submission" date="2023-05" db="EMBL/GenBank/DDBJ databases">
        <authorList>
            <consortium name="Lawrence Berkeley National Laboratory"/>
            <person name="Steindorff A."/>
            <person name="Hensen N."/>
            <person name="Bonometti L."/>
            <person name="Westerberg I."/>
            <person name="Brannstrom I.O."/>
            <person name="Guillou S."/>
            <person name="Cros-Aarteil S."/>
            <person name="Calhoun S."/>
            <person name="Haridas S."/>
            <person name="Kuo A."/>
            <person name="Mondo S."/>
            <person name="Pangilinan J."/>
            <person name="Riley R."/>
            <person name="Labutti K."/>
            <person name="Andreopoulos B."/>
            <person name="Lipzen A."/>
            <person name="Chen C."/>
            <person name="Yanf M."/>
            <person name="Daum C."/>
            <person name="Ng V."/>
            <person name="Clum A."/>
            <person name="Ohm R."/>
            <person name="Martin F."/>
            <person name="Silar P."/>
            <person name="Natvig D."/>
            <person name="Lalanne C."/>
            <person name="Gautier V."/>
            <person name="Ament-Velasquez S.L."/>
            <person name="Kruys A."/>
            <person name="Hutchinson M.I."/>
            <person name="Powell A.J."/>
            <person name="Barry K."/>
            <person name="Miller A.N."/>
            <person name="Grigoriev I.V."/>
            <person name="Debuchy R."/>
            <person name="Gladieux P."/>
            <person name="Thoren M.H."/>
            <person name="Johannesson H."/>
        </authorList>
    </citation>
    <scope>NUCLEOTIDE SEQUENCE</scope>
    <source>
        <strain evidence="3">PSN309</strain>
    </source>
</reference>
<protein>
    <submittedName>
        <fullName evidence="3">Heterokaryon incompatibility protein-domain-containing protein</fullName>
    </submittedName>
</protein>
<feature type="region of interest" description="Disordered" evidence="1">
    <location>
        <begin position="46"/>
        <end position="66"/>
    </location>
</feature>
<name>A0AAN7AGN2_9PEZI</name>
<dbReference type="AlphaFoldDB" id="A0AAN7AGN2"/>
<sequence length="619" mass="70392">MTTAPMISLETIHQGNRASRARERDLIRNDGRFPWRHFRLPNRQLPRGEWYSSDNSDSEDDTPKRFKLGYWPPAPTQPEELLDDSLTTLHLQEVESRPETAVHSCHYCSSIFLDLRRKQASHTTRRDRTGSGEKGWRTSEKKLDLNVEQATAAAEDGCNFYATLVRLDGGPSKGLNNEHFGMAQGRIPYQITMQQDACVFSPGRRAGEFLDFVLYPVPREKSSHPYLGHELPPNLLPNSQLSFRRVRGWLDECRLSHTRCNTFQHQSFMPKRLIEVTAADKGIRARLVTNAPLAPYAALSYCWGGDQKSKTIKQILADYEKNIPFDTLPQTLQDALAVTLGVGLRYLWVDAMAIVRDDPNDIEDQISQMHRIYLGASFTIAAAQAVTSSDGFLAPRSQYQPTKVKARFDDNVFGEVLLAPKAEEFGDYNLFTRGWTFQETQLSSRILAYGRRELVYCCLERIHRDGGYERAMYRVPGHTYDHFARDPARQIVRHLDPGNQNYGANSHPVGWGHMVAAYMNRFLTNGADKLPAISAMAEEYVRTQPVTSYHAGLWKEYFLRQVLWKTSFRETATRPPASAGYRAPSWSWAAIDGGITAWVNGNIWQPEPTYTYTASLLDV</sequence>
<organism evidence="3 4">
    <name type="scientific">Podospora australis</name>
    <dbReference type="NCBI Taxonomy" id="1536484"/>
    <lineage>
        <taxon>Eukaryota</taxon>
        <taxon>Fungi</taxon>
        <taxon>Dikarya</taxon>
        <taxon>Ascomycota</taxon>
        <taxon>Pezizomycotina</taxon>
        <taxon>Sordariomycetes</taxon>
        <taxon>Sordariomycetidae</taxon>
        <taxon>Sordariales</taxon>
        <taxon>Podosporaceae</taxon>
        <taxon>Podospora</taxon>
    </lineage>
</organism>
<keyword evidence="4" id="KW-1185">Reference proteome</keyword>
<evidence type="ECO:0000256" key="1">
    <source>
        <dbReference type="SAM" id="MobiDB-lite"/>
    </source>
</evidence>
<dbReference type="PANTHER" id="PTHR33112:SF16">
    <property type="entry name" value="HETEROKARYON INCOMPATIBILITY DOMAIN-CONTAINING PROTEIN"/>
    <property type="match status" value="1"/>
</dbReference>
<gene>
    <name evidence="3" type="ORF">QBC35DRAFT_21543</name>
</gene>
<proteinExistence type="predicted"/>
<dbReference type="Proteomes" id="UP001302126">
    <property type="component" value="Unassembled WGS sequence"/>
</dbReference>
<dbReference type="InterPro" id="IPR010730">
    <property type="entry name" value="HET"/>
</dbReference>